<accession>A0A1C6SG34</accession>
<feature type="compositionally biased region" description="Pro residues" evidence="1">
    <location>
        <begin position="310"/>
        <end position="328"/>
    </location>
</feature>
<sequence length="343" mass="35939">MSLATIGGLAIADCKDRIRRPAYAVTLLAAVGLGYVAAPDGDARWVVMYIGNHRGVYNSAYIGTLIALASALWLTLGGFYVVRNGISRDESTGVGQLLAATPVRTITYLFGKFVSNCLILASMVGVLAITAMVLQLARGEDRAIDPIALLTPFVVIALPLVAFTAAMALLFESVPLLKAGLGNILWFFVWLVVAIGGQSPGAPLGGIGVHAVADSMARAMVDQGIDISEGGFSLGLVYLDNPLRTFSWDGLDLSGGYLGGRLAMIVVAMLLALVPALWFPRFDPSRGHGAAPAPGAAQPVGPVAPRGSAPRPPAPRPPAPRSPSSRPPPPDRRQLRWRPSPPP</sequence>
<dbReference type="STRING" id="145857.GA0070616_3687"/>
<evidence type="ECO:0000313" key="3">
    <source>
        <dbReference type="EMBL" id="SCL28405.1"/>
    </source>
</evidence>
<evidence type="ECO:0000313" key="4">
    <source>
        <dbReference type="Proteomes" id="UP000199699"/>
    </source>
</evidence>
<keyword evidence="4" id="KW-1185">Reference proteome</keyword>
<proteinExistence type="predicted"/>
<keyword evidence="2" id="KW-0472">Membrane</keyword>
<evidence type="ECO:0000256" key="2">
    <source>
        <dbReference type="SAM" id="Phobius"/>
    </source>
</evidence>
<feature type="transmembrane region" description="Helical" evidence="2">
    <location>
        <begin position="58"/>
        <end position="82"/>
    </location>
</feature>
<name>A0A1C6SG34_9ACTN</name>
<reference evidence="3 4" key="1">
    <citation type="submission" date="2016-06" db="EMBL/GenBank/DDBJ databases">
        <authorList>
            <person name="Kjaerup R.B."/>
            <person name="Dalgaard T.S."/>
            <person name="Juul-Madsen H.R."/>
        </authorList>
    </citation>
    <scope>NUCLEOTIDE SEQUENCE [LARGE SCALE GENOMIC DNA]</scope>
    <source>
        <strain evidence="3 4">DSM 43818</strain>
    </source>
</reference>
<keyword evidence="2" id="KW-1133">Transmembrane helix</keyword>
<keyword evidence="2" id="KW-0812">Transmembrane</keyword>
<protein>
    <recommendedName>
        <fullName evidence="5">ABC-2 family transporter protein</fullName>
    </recommendedName>
</protein>
<feature type="transmembrane region" description="Helical" evidence="2">
    <location>
        <begin position="176"/>
        <end position="196"/>
    </location>
</feature>
<evidence type="ECO:0000256" key="1">
    <source>
        <dbReference type="SAM" id="MobiDB-lite"/>
    </source>
</evidence>
<organism evidence="3 4">
    <name type="scientific">Micromonospora nigra</name>
    <dbReference type="NCBI Taxonomy" id="145857"/>
    <lineage>
        <taxon>Bacteria</taxon>
        <taxon>Bacillati</taxon>
        <taxon>Actinomycetota</taxon>
        <taxon>Actinomycetes</taxon>
        <taxon>Micromonosporales</taxon>
        <taxon>Micromonosporaceae</taxon>
        <taxon>Micromonospora</taxon>
    </lineage>
</organism>
<feature type="transmembrane region" description="Helical" evidence="2">
    <location>
        <begin position="113"/>
        <end position="137"/>
    </location>
</feature>
<feature type="transmembrane region" description="Helical" evidence="2">
    <location>
        <begin position="21"/>
        <end position="38"/>
    </location>
</feature>
<gene>
    <name evidence="3" type="ORF">GA0070616_3687</name>
</gene>
<dbReference type="Proteomes" id="UP000199699">
    <property type="component" value="Unassembled WGS sequence"/>
</dbReference>
<evidence type="ECO:0008006" key="5">
    <source>
        <dbReference type="Google" id="ProtNLM"/>
    </source>
</evidence>
<dbReference type="RefSeq" id="WP_217628213.1">
    <property type="nucleotide sequence ID" value="NZ_FMHT01000003.1"/>
</dbReference>
<feature type="transmembrane region" description="Helical" evidence="2">
    <location>
        <begin position="258"/>
        <end position="279"/>
    </location>
</feature>
<feature type="region of interest" description="Disordered" evidence="1">
    <location>
        <begin position="288"/>
        <end position="343"/>
    </location>
</feature>
<feature type="compositionally biased region" description="Low complexity" evidence="1">
    <location>
        <begin position="288"/>
        <end position="309"/>
    </location>
</feature>
<dbReference type="EMBL" id="FMHT01000003">
    <property type="protein sequence ID" value="SCL28405.1"/>
    <property type="molecule type" value="Genomic_DNA"/>
</dbReference>
<feature type="transmembrane region" description="Helical" evidence="2">
    <location>
        <begin position="149"/>
        <end position="171"/>
    </location>
</feature>
<dbReference type="AlphaFoldDB" id="A0A1C6SG34"/>